<dbReference type="Gene3D" id="2.60.120.10">
    <property type="entry name" value="Jelly Rolls"/>
    <property type="match status" value="1"/>
</dbReference>
<proteinExistence type="predicted"/>
<dbReference type="InterPro" id="IPR011051">
    <property type="entry name" value="RmlC_Cupin_sf"/>
</dbReference>
<evidence type="ECO:0000313" key="3">
    <source>
        <dbReference type="Proteomes" id="UP001363151"/>
    </source>
</evidence>
<protein>
    <submittedName>
        <fullName evidence="2">DUF985 region</fullName>
    </submittedName>
</protein>
<comment type="caution">
    <text evidence="2">The sequence shown here is derived from an EMBL/GenBank/DDBJ whole genome shotgun (WGS) entry which is preliminary data.</text>
</comment>
<feature type="domain" description="DUF985" evidence="1">
    <location>
        <begin position="15"/>
        <end position="143"/>
    </location>
</feature>
<keyword evidence="3" id="KW-1185">Reference proteome</keyword>
<dbReference type="PANTHER" id="PTHR33387:SF3">
    <property type="entry name" value="DUF985 DOMAIN-CONTAINING PROTEIN"/>
    <property type="match status" value="1"/>
</dbReference>
<dbReference type="InterPro" id="IPR009327">
    <property type="entry name" value="Cupin_DUF985"/>
</dbReference>
<dbReference type="EMBL" id="JBBJCI010000427">
    <property type="protein sequence ID" value="KAK7230539.1"/>
    <property type="molecule type" value="Genomic_DNA"/>
</dbReference>
<dbReference type="SUPFAM" id="SSF51182">
    <property type="entry name" value="RmlC-like cupins"/>
    <property type="match status" value="1"/>
</dbReference>
<evidence type="ECO:0000313" key="2">
    <source>
        <dbReference type="EMBL" id="KAK7230539.1"/>
    </source>
</evidence>
<gene>
    <name evidence="2" type="ORF">SO694_0007909</name>
</gene>
<name>A0ABR1FGT7_AURAN</name>
<organism evidence="2 3">
    <name type="scientific">Aureococcus anophagefferens</name>
    <name type="common">Harmful bloom alga</name>
    <dbReference type="NCBI Taxonomy" id="44056"/>
    <lineage>
        <taxon>Eukaryota</taxon>
        <taxon>Sar</taxon>
        <taxon>Stramenopiles</taxon>
        <taxon>Ochrophyta</taxon>
        <taxon>Pelagophyceae</taxon>
        <taxon>Pelagomonadales</taxon>
        <taxon>Pelagomonadaceae</taxon>
        <taxon>Aureococcus</taxon>
    </lineage>
</organism>
<dbReference type="Proteomes" id="UP001363151">
    <property type="component" value="Unassembled WGS sequence"/>
</dbReference>
<reference evidence="2 3" key="1">
    <citation type="submission" date="2024-03" db="EMBL/GenBank/DDBJ databases">
        <title>Aureococcus anophagefferens CCMP1851 and Kratosvirus quantuckense: Draft genome of a second virus-susceptible host strain in the model system.</title>
        <authorList>
            <person name="Chase E."/>
            <person name="Truchon A.R."/>
            <person name="Schepens W."/>
            <person name="Wilhelm S.W."/>
        </authorList>
    </citation>
    <scope>NUCLEOTIDE SEQUENCE [LARGE SCALE GENOMIC DNA]</scope>
    <source>
        <strain evidence="2 3">CCMP1851</strain>
    </source>
</reference>
<dbReference type="CDD" id="cd06121">
    <property type="entry name" value="cupin_YML079wp"/>
    <property type="match status" value="1"/>
</dbReference>
<evidence type="ECO:0000259" key="1">
    <source>
        <dbReference type="Pfam" id="PF06172"/>
    </source>
</evidence>
<accession>A0ABR1FGT7</accession>
<dbReference type="InterPro" id="IPR039935">
    <property type="entry name" value="YML079W-like"/>
</dbReference>
<sequence>MAAMQDATMIDKLKTTYDMQPHPEGGFFKETYRAESRITSSFGERSPSTAIYFLITPGSVSRLHRIRADEVWHFYLGGPMTVVELVDGAAKCTTLGHDVLDGQLVQYTVKAGTWFGSFPNAGSAYSFVGCTVAPGFEFEDFELGSRAALLAEFPDARDLVVKLTEGLP</sequence>
<dbReference type="InterPro" id="IPR014710">
    <property type="entry name" value="RmlC-like_jellyroll"/>
</dbReference>
<dbReference type="Pfam" id="PF06172">
    <property type="entry name" value="Cupin_5"/>
    <property type="match status" value="1"/>
</dbReference>
<dbReference type="PANTHER" id="PTHR33387">
    <property type="entry name" value="RMLC-LIKE JELLY ROLL FOLD PROTEIN"/>
    <property type="match status" value="1"/>
</dbReference>